<dbReference type="PANTHER" id="PTHR22642">
    <property type="entry name" value="IMIDAZOLONEPROPIONASE"/>
    <property type="match status" value="1"/>
</dbReference>
<name>A0A517MGB7_9BACT</name>
<feature type="domain" description="Amidohydrolase 3" evidence="1">
    <location>
        <begin position="88"/>
        <end position="587"/>
    </location>
</feature>
<dbReference type="InterPro" id="IPR011059">
    <property type="entry name" value="Metal-dep_hydrolase_composite"/>
</dbReference>
<dbReference type="EC" id="3.5.1.91" evidence="2"/>
<dbReference type="PANTHER" id="PTHR22642:SF2">
    <property type="entry name" value="PROTEIN LONG AFTER FAR-RED 3"/>
    <property type="match status" value="1"/>
</dbReference>
<keyword evidence="2" id="KW-0378">Hydrolase</keyword>
<keyword evidence="3" id="KW-1185">Reference proteome</keyword>
<proteinExistence type="predicted"/>
<dbReference type="InterPro" id="IPR032466">
    <property type="entry name" value="Metal_Hydrolase"/>
</dbReference>
<dbReference type="SUPFAM" id="SSF51338">
    <property type="entry name" value="Composite domain of metallo-dependent hydrolases"/>
    <property type="match status" value="1"/>
</dbReference>
<dbReference type="InterPro" id="IPR033932">
    <property type="entry name" value="YtcJ-like"/>
</dbReference>
<evidence type="ECO:0000313" key="2">
    <source>
        <dbReference type="EMBL" id="QDS93933.1"/>
    </source>
</evidence>
<evidence type="ECO:0000259" key="1">
    <source>
        <dbReference type="Pfam" id="PF07969"/>
    </source>
</evidence>
<dbReference type="GO" id="GO:0016810">
    <property type="term" value="F:hydrolase activity, acting on carbon-nitrogen (but not peptide) bonds"/>
    <property type="evidence" value="ECO:0007669"/>
    <property type="project" value="InterPro"/>
</dbReference>
<reference evidence="2 3" key="1">
    <citation type="submission" date="2019-02" db="EMBL/GenBank/DDBJ databases">
        <title>Deep-cultivation of Planctomycetes and their phenomic and genomic characterization uncovers novel biology.</title>
        <authorList>
            <person name="Wiegand S."/>
            <person name="Jogler M."/>
            <person name="Boedeker C."/>
            <person name="Pinto D."/>
            <person name="Vollmers J."/>
            <person name="Rivas-Marin E."/>
            <person name="Kohn T."/>
            <person name="Peeters S.H."/>
            <person name="Heuer A."/>
            <person name="Rast P."/>
            <person name="Oberbeckmann S."/>
            <person name="Bunk B."/>
            <person name="Jeske O."/>
            <person name="Meyerdierks A."/>
            <person name="Storesund J.E."/>
            <person name="Kallscheuer N."/>
            <person name="Luecker S."/>
            <person name="Lage O.M."/>
            <person name="Pohl T."/>
            <person name="Merkel B.J."/>
            <person name="Hornburger P."/>
            <person name="Mueller R.-W."/>
            <person name="Bruemmer F."/>
            <person name="Labrenz M."/>
            <person name="Spormann A.M."/>
            <person name="Op den Camp H."/>
            <person name="Overmann J."/>
            <person name="Amann R."/>
            <person name="Jetten M.S.M."/>
            <person name="Mascher T."/>
            <person name="Medema M.H."/>
            <person name="Devos D.P."/>
            <person name="Kaster A.-K."/>
            <person name="Ovreas L."/>
            <person name="Rohde M."/>
            <person name="Galperin M.Y."/>
            <person name="Jogler C."/>
        </authorList>
    </citation>
    <scope>NUCLEOTIDE SEQUENCE [LARGE SCALE GENOMIC DNA]</scope>
    <source>
        <strain evidence="2 3">FF011L</strain>
    </source>
</reference>
<dbReference type="CDD" id="cd01300">
    <property type="entry name" value="YtcJ_like"/>
    <property type="match status" value="1"/>
</dbReference>
<dbReference type="SUPFAM" id="SSF51556">
    <property type="entry name" value="Metallo-dependent hydrolases"/>
    <property type="match status" value="1"/>
</dbReference>
<dbReference type="Gene3D" id="3.20.20.140">
    <property type="entry name" value="Metal-dependent hydrolases"/>
    <property type="match status" value="1"/>
</dbReference>
<dbReference type="EMBL" id="CP036262">
    <property type="protein sequence ID" value="QDS93933.1"/>
    <property type="molecule type" value="Genomic_DNA"/>
</dbReference>
<dbReference type="Gene3D" id="3.10.310.70">
    <property type="match status" value="1"/>
</dbReference>
<organism evidence="2 3">
    <name type="scientific">Roseimaritima multifibrata</name>
    <dbReference type="NCBI Taxonomy" id="1930274"/>
    <lineage>
        <taxon>Bacteria</taxon>
        <taxon>Pseudomonadati</taxon>
        <taxon>Planctomycetota</taxon>
        <taxon>Planctomycetia</taxon>
        <taxon>Pirellulales</taxon>
        <taxon>Pirellulaceae</taxon>
        <taxon>Roseimaritima</taxon>
    </lineage>
</organism>
<sequence>MTMQTMTCFPPARPDAKTLIMRFIATTILLLASTVAFAQDADLVLRGGKIVTVDADFQIVDAMAIRSGRIVDVGTEAEIGSNIGPETRVVDLDGKMVLPGLIDSHVHPSSASMFEADHEIPPMDSIADVLEYIRRRAEVVPKGEWINVSQVFITRLSEQRYPTRSELDSAAPEHPVLFRTGPDGSANSLGLTENGIDKAFAAKHPNHVMVDPATGEPTGLLRQSSAVFKSKPAPSTKNLTESERDDRLVMLLEDYGRWGITGIIDRNCSDSARSQYGRLLKSNRLQIRVRLSRSLNPRGDLTEIEQKLDAIVSDPYFVKPDPRLGVIGVKVFEDGGMLTGSAFFNQPWGISTIYGIEDPRYRGMQYIDAHRIEALVRACVKRDLAFTAHCQGDAAVDTLVGAYEKVNQEIPVGPTRSTLTHSSFMTPKAIAGVAKLGIGVDLQPAWLYLDARTLVAQFGEERLKYFIPLRSLFDAGVMAGGGSDHMQKIGSLRSVNPYNPFLGMWVAATRTANLHDQPIHPEQALTREEMIRFYTINNAWLMRNETETGSLEVGKRADFIVIDTDLLTCSDDQIRETKVDSTWLDGEKIFQQHSID</sequence>
<dbReference type="Pfam" id="PF07969">
    <property type="entry name" value="Amidohydro_3"/>
    <property type="match status" value="1"/>
</dbReference>
<dbReference type="InterPro" id="IPR013108">
    <property type="entry name" value="Amidohydro_3"/>
</dbReference>
<dbReference type="Gene3D" id="2.30.40.10">
    <property type="entry name" value="Urease, subunit C, domain 1"/>
    <property type="match status" value="1"/>
</dbReference>
<evidence type="ECO:0000313" key="3">
    <source>
        <dbReference type="Proteomes" id="UP000320672"/>
    </source>
</evidence>
<dbReference type="Proteomes" id="UP000320672">
    <property type="component" value="Chromosome"/>
</dbReference>
<dbReference type="KEGG" id="rml:FF011L_27100"/>
<gene>
    <name evidence="2" type="primary">nfdA</name>
    <name evidence="2" type="ORF">FF011L_27100</name>
</gene>
<dbReference type="AlphaFoldDB" id="A0A517MGB7"/>
<protein>
    <submittedName>
        <fullName evidence="2">N-substituted formamide deformylase</fullName>
        <ecNumber evidence="2">3.5.1.91</ecNumber>
    </submittedName>
</protein>
<accession>A0A517MGB7</accession>